<feature type="domain" description="Teneurin-like YD-shell" evidence="4">
    <location>
        <begin position="895"/>
        <end position="1051"/>
    </location>
</feature>
<dbReference type="PATRIC" id="fig|1125712.3.peg.1865"/>
<dbReference type="STRING" id="1125712.HMPREF1316_1022"/>
<dbReference type="Pfam" id="PF20148">
    <property type="entry name" value="DUF6531"/>
    <property type="match status" value="1"/>
</dbReference>
<dbReference type="Pfam" id="PF05593">
    <property type="entry name" value="RHS_repeat"/>
    <property type="match status" value="6"/>
</dbReference>
<dbReference type="Pfam" id="PF25023">
    <property type="entry name" value="TEN_YD-shell"/>
    <property type="match status" value="2"/>
</dbReference>
<feature type="domain" description="DUF6531" evidence="3">
    <location>
        <begin position="246"/>
        <end position="318"/>
    </location>
</feature>
<feature type="domain" description="Putative amidase" evidence="2">
    <location>
        <begin position="1505"/>
        <end position="1578"/>
    </location>
</feature>
<dbReference type="InterPro" id="IPR031325">
    <property type="entry name" value="RHS_repeat"/>
</dbReference>
<dbReference type="PANTHER" id="PTHR32305">
    <property type="match status" value="1"/>
</dbReference>
<gene>
    <name evidence="5" type="ORF">HMPREF1316_1022</name>
</gene>
<dbReference type="InterPro" id="IPR050708">
    <property type="entry name" value="T6SS_VgrG/RHS"/>
</dbReference>
<accession>U2UV17</accession>
<keyword evidence="6" id="KW-1185">Reference proteome</keyword>
<evidence type="ECO:0000313" key="6">
    <source>
        <dbReference type="Proteomes" id="UP000016638"/>
    </source>
</evidence>
<evidence type="ECO:0000256" key="1">
    <source>
        <dbReference type="ARBA" id="ARBA00022737"/>
    </source>
</evidence>
<dbReference type="Proteomes" id="UP000016638">
    <property type="component" value="Unassembled WGS sequence"/>
</dbReference>
<evidence type="ECO:0000313" key="5">
    <source>
        <dbReference type="EMBL" id="ERL06972.1"/>
    </source>
</evidence>
<dbReference type="eggNOG" id="COG3209">
    <property type="taxonomic scope" value="Bacteria"/>
</dbReference>
<dbReference type="NCBIfam" id="TIGR03696">
    <property type="entry name" value="Rhs_assc_core"/>
    <property type="match status" value="1"/>
</dbReference>
<dbReference type="InterPro" id="IPR056823">
    <property type="entry name" value="TEN-like_YD-shell"/>
</dbReference>
<evidence type="ECO:0000259" key="3">
    <source>
        <dbReference type="Pfam" id="PF20148"/>
    </source>
</evidence>
<reference evidence="5 6" key="1">
    <citation type="submission" date="2013-08" db="EMBL/GenBank/DDBJ databases">
        <authorList>
            <person name="Durkin A.S."/>
            <person name="Haft D.R."/>
            <person name="McCorrison J."/>
            <person name="Torralba M."/>
            <person name="Gillis M."/>
            <person name="Haft D.H."/>
            <person name="Methe B."/>
            <person name="Sutton G."/>
            <person name="Nelson K.E."/>
        </authorList>
    </citation>
    <scope>NUCLEOTIDE SEQUENCE [LARGE SCALE GENOMIC DNA]</scope>
    <source>
        <strain evidence="5 6">F0195</strain>
    </source>
</reference>
<protein>
    <submittedName>
        <fullName evidence="5">RHS repeat-associated core domain protein</fullName>
    </submittedName>
</protein>
<organism evidence="5 6">
    <name type="scientific">Olsenella profusa F0195</name>
    <dbReference type="NCBI Taxonomy" id="1125712"/>
    <lineage>
        <taxon>Bacteria</taxon>
        <taxon>Bacillati</taxon>
        <taxon>Actinomycetota</taxon>
        <taxon>Coriobacteriia</taxon>
        <taxon>Coriobacteriales</taxon>
        <taxon>Atopobiaceae</taxon>
        <taxon>Olsenella</taxon>
    </lineage>
</organism>
<dbReference type="RefSeq" id="WP_021726711.1">
    <property type="nucleotide sequence ID" value="NZ_AWEZ01000061.1"/>
</dbReference>
<dbReference type="Pfam" id="PF12671">
    <property type="entry name" value="Amidase_6"/>
    <property type="match status" value="1"/>
</dbReference>
<dbReference type="InterPro" id="IPR045351">
    <property type="entry name" value="DUF6531"/>
</dbReference>
<dbReference type="Gene3D" id="2.180.10.10">
    <property type="entry name" value="RHS repeat-associated core"/>
    <property type="match status" value="5"/>
</dbReference>
<dbReference type="PANTHER" id="PTHR32305:SF15">
    <property type="entry name" value="PROTEIN RHSA-RELATED"/>
    <property type="match status" value="1"/>
</dbReference>
<sequence length="1732" mass="191148">MLINVTALKGTVSENSQLVSRQAQACQSQIERLNGLSTDANVCDGEAYRSMFDYLRRVKVPALMQQTVFLEAYGSDMRTDLDRLSELEADGSGVIDTDDLANRISSLQHVNDDLERWVSDNSDQNPDACGHARQVMQGNQDSMGRLRQQLEKALAYASDSSIYASSSSEMDVLDQATAAMEAVRYDPATGTYDLSGADLSWATLDLIGKYANAAQRLGADMLSSDLMRSVVMALMGEGGDCCAYGGDPVNLATGNFIYAYDYLAFDCRPRISLRLFYNSHNTHESPLGRGWIHSFAVSLSVGLNRAVVTREDGHGEIFLGTPEEGFTHLLGQADTLEREGEGYLYVSASGIGYRFDAEGRCLSILDRLGRGVVLDYDGDGLLACARSTRGPVIRFAYDERGRLVHASDDTGRHLAFSSQEGQVSGLETESGARTSFSYDSHGYLSSVTNARGITELRNAFDAEGRVVRQEFADGGVISYAYDDDRMRVAMTDQLGNESTYVHDGLFRTIEVRRGDAVERMDYSEKNLKTRVTNPRGLTSRYQFDEVGNLTCAENPLGERTTYEYNALNEPVRGAVDGTMVFRNEYDERGQILRTVDAVGNETRFSHNEEGDVTSITRADGSVATFEHNALGMMTTAVGPQGAVERYEYDERGLLAARVDANGNRMSFEHDALGNVTRMVNAEGNHRSYKYDACGLLLRMVDYDGTSVSYEYDAMGRPIRFVDKDGNESRREYDAMGQLIRDVDAAGAATTFQYDARGNVAKVTNALGISVGFEYDLNGNRTKMLLPDGTSTRATYDLLDRVRSVSDGLDNTTYYRYDAMGNLVLEVDPLGNQLQREYDAACRLTSCTDTLGRTTSYEYTALGDLSRVTDAASRVTSYDYLPDGLLRQIVNPDGTSLTFGYDAARNITSKTSQNGYELSYAYDAMNRITRIANSQGQSKSYGYDAMGNRVSKTDGKGNVTSYAYTPSGRLREVVEASGAVTRYQHDALGNLTRAERLGSDGTAHARTTSYERDVLGRVTCITDALGNRERAAYDAMGRMRAHTDADGYVTSFGFDGAGRMSAATFADGRTTHMAYDPLSRLVELRDWLGTTSFAYDAVGNMTRTRDHAGREMRYDWGRGDELRSVVYPGGMRTSYDYDEALRLSGVHARGLDVAYEYDANGNLAARTYSNGTGMRLGHDARGRLTHLSSYDAAGPLDEFSYAYDLCDNKSAVCAQRRGMPDLSGAYAYDYDELNHLVGVTRDGKALRSYEYDAFGNRTRLKDVRKGTTDYSYNALDQLVHATDAQGEHDYRYDGRGNLVADMVNGEPDATYEYDALNRLACARRADGRMARYAYDGMLRRRTTRRQLAEGAADTVEYVLDPTRPCNNLAQTIVDGHLSQSYLWGGGNLVAVDTDEGKAASVTQDPLGSVSRILDEKGDVLSSFGYDEFGNSAFESDVLNVPFSYTGYLKDGVTQGLYAQARQYLPNTGQFMSADPLRGYARRPATANRYSYCCQQPLDFVDLLGLSRQDAVDYAHQYATDDPNKRNPNYPSFGSNCANFVSQALYAGGMQMSKDWFMCTADEFHGPLSWLYSNGFGDFIGRVDNRLGVGNLFGFHYGVQQGTDDRGNRYTWSNPWGAARDQYEYFSDPKNGYTNGTIDIGSYNKNNTSDTERVESDIQEAAQTVQPGDLLYWDDGDGVHHATIVTKVKDGEIYYSGNTNAPAGGPSQDVSMKETMGDNGESVHIVKLKDECFD</sequence>
<name>U2UV17_9ACTN</name>
<feature type="domain" description="Teneurin-like YD-shell" evidence="4">
    <location>
        <begin position="1206"/>
        <end position="1490"/>
    </location>
</feature>
<evidence type="ECO:0000259" key="2">
    <source>
        <dbReference type="Pfam" id="PF12671"/>
    </source>
</evidence>
<dbReference type="EMBL" id="AWEZ01000061">
    <property type="protein sequence ID" value="ERL06972.1"/>
    <property type="molecule type" value="Genomic_DNA"/>
</dbReference>
<proteinExistence type="predicted"/>
<evidence type="ECO:0000259" key="4">
    <source>
        <dbReference type="Pfam" id="PF25023"/>
    </source>
</evidence>
<dbReference type="InterPro" id="IPR022385">
    <property type="entry name" value="Rhs_assc_core"/>
</dbReference>
<dbReference type="InterPro" id="IPR024301">
    <property type="entry name" value="Amidase_6"/>
</dbReference>
<dbReference type="InterPro" id="IPR006530">
    <property type="entry name" value="YD"/>
</dbReference>
<keyword evidence="1" id="KW-0677">Repeat</keyword>
<dbReference type="NCBIfam" id="TIGR01643">
    <property type="entry name" value="YD_repeat_2x"/>
    <property type="match status" value="11"/>
</dbReference>
<comment type="caution">
    <text evidence="5">The sequence shown here is derived from an EMBL/GenBank/DDBJ whole genome shotgun (WGS) entry which is preliminary data.</text>
</comment>